<dbReference type="EMBL" id="CM047743">
    <property type="protein sequence ID" value="KAJ0031767.1"/>
    <property type="molecule type" value="Genomic_DNA"/>
</dbReference>
<proteinExistence type="predicted"/>
<dbReference type="Proteomes" id="UP001163603">
    <property type="component" value="Chromosome 8"/>
</dbReference>
<gene>
    <name evidence="1" type="ORF">Pint_12555</name>
</gene>
<evidence type="ECO:0000313" key="1">
    <source>
        <dbReference type="EMBL" id="KAJ0031767.1"/>
    </source>
</evidence>
<reference evidence="2" key="1">
    <citation type="journal article" date="2023" name="G3 (Bethesda)">
        <title>Genome assembly and association tests identify interacting loci associated with vigor, precocity, and sex in interspecific pistachio rootstocks.</title>
        <authorList>
            <person name="Palmer W."/>
            <person name="Jacygrad E."/>
            <person name="Sagayaradj S."/>
            <person name="Cavanaugh K."/>
            <person name="Han R."/>
            <person name="Bertier L."/>
            <person name="Beede B."/>
            <person name="Kafkas S."/>
            <person name="Golino D."/>
            <person name="Preece J."/>
            <person name="Michelmore R."/>
        </authorList>
    </citation>
    <scope>NUCLEOTIDE SEQUENCE [LARGE SCALE GENOMIC DNA]</scope>
</reference>
<organism evidence="1 2">
    <name type="scientific">Pistacia integerrima</name>
    <dbReference type="NCBI Taxonomy" id="434235"/>
    <lineage>
        <taxon>Eukaryota</taxon>
        <taxon>Viridiplantae</taxon>
        <taxon>Streptophyta</taxon>
        <taxon>Embryophyta</taxon>
        <taxon>Tracheophyta</taxon>
        <taxon>Spermatophyta</taxon>
        <taxon>Magnoliopsida</taxon>
        <taxon>eudicotyledons</taxon>
        <taxon>Gunneridae</taxon>
        <taxon>Pentapetalae</taxon>
        <taxon>rosids</taxon>
        <taxon>malvids</taxon>
        <taxon>Sapindales</taxon>
        <taxon>Anacardiaceae</taxon>
        <taxon>Pistacia</taxon>
    </lineage>
</organism>
<name>A0ACC0YBK7_9ROSI</name>
<sequence>MSTYISMFLRFLLQAFFFFLCLLCSVKNSYAKQAEAQCSDCHIVEVSSLLPPTVCNQTSTKVPNKASLEVVSKYGPCSTINEGKVKSPNYTEILHKDRARAKYIQSRIFKPKHFGSDDDDHLKRTKALTVGAVPFLSNGEFYITVSLGTPRQVVTLLLDTGSAITWTQCKPCLKCFKQKTPLFDPTKSSTYSSVPCRSKACLPDFEPTCGSNRCFYGALYGSGSSNGHVATEKLTIMNGSGKFVKYPYIFGCGTNNSADIDGVTGLMGLGRTPSSFISQTYQKYFSYCFPSSYGSTGYITFGKSDDDIRNKFIKFTPITTSPKQSLFYDIMVIGMTIAGKRLPVASSVYTKLETITDSGTTITALPPSLYVALRSAFRKQMSKYKMIKPVSELDTCYDFRSYDKVVIPKISFFFKGGVELELDVKGIMVVYKKDLSQVCLAFQTADADDPTFILGNSQLRGKEVHHDIVGQRVGFGPGGCS</sequence>
<protein>
    <submittedName>
        <fullName evidence="1">Uncharacterized protein</fullName>
    </submittedName>
</protein>
<accession>A0ACC0YBK7</accession>
<keyword evidence="2" id="KW-1185">Reference proteome</keyword>
<comment type="caution">
    <text evidence="1">The sequence shown here is derived from an EMBL/GenBank/DDBJ whole genome shotgun (WGS) entry which is preliminary data.</text>
</comment>
<evidence type="ECO:0000313" key="2">
    <source>
        <dbReference type="Proteomes" id="UP001163603"/>
    </source>
</evidence>